<reference evidence="3 4" key="1">
    <citation type="submission" date="2020-07" db="EMBL/GenBank/DDBJ databases">
        <title>Sequencing the genomes of 1000 actinobacteria strains.</title>
        <authorList>
            <person name="Klenk H.-P."/>
        </authorList>
    </citation>
    <scope>NUCLEOTIDE SEQUENCE [LARGE SCALE GENOMIC DNA]</scope>
    <source>
        <strain evidence="3 4">DSM 44442</strain>
    </source>
</reference>
<dbReference type="EMBL" id="JACCFS010000001">
    <property type="protein sequence ID" value="NYJ34861.1"/>
    <property type="molecule type" value="Genomic_DNA"/>
</dbReference>
<comment type="caution">
    <text evidence="3">The sequence shown here is derived from an EMBL/GenBank/DDBJ whole genome shotgun (WGS) entry which is preliminary data.</text>
</comment>
<sequence length="553" mass="57990">MTATPRPTPVTRRRRGERRRGWAWLSATALVTVPLLPVSTLAAEPVLADTVESADDAARIDELRADIDALLEDPTLEGAVSGVVVTDPDTGERLYSRDADTQLLPASNLKLFSTVAALEVLGTDHTFSTDVVVEEGPNRWGSVSDLYIVGTGDPMLSVDDLDALAADVAASGVRWVKGDVVADDTWFDDQRQVDDWDPTDEPYAYAAQISALTLAHGDRYDTGVTEVEVTAGAEGEPVEVDLGLAEGYMELDNQAVTGAADSTSTLSITRPLGTNTIEVTGSLPEGASPMTRVRTVDEPAAFTAHVFEEALERHGVVVKGNVEQGALPDGEDNDVLAEHESPTLVETMPTLLKFSNNMHAEMLVKGIGQEVAGEGSWEAGLAGTQEALTGLGVDMSDMRMHDGSGLSRGNLATAASVVDLYTQVRDEPWFEAWHDSLPVAGDPDPFVGGTLSGRMGGTAAEGVVSAKTGTLSGVSALSGYVHGADGDDLVFSVINNGHAGSAPWGVQDALATRLAEYAGHTAPVRPLARGEAEVSTTAPAGSGDLECTWVEAC</sequence>
<dbReference type="InterPro" id="IPR012338">
    <property type="entry name" value="Beta-lactam/transpept-like"/>
</dbReference>
<gene>
    <name evidence="3" type="ORF">HNR10_002742</name>
</gene>
<dbReference type="EC" id="3.4.21.-" evidence="3"/>
<proteinExistence type="inferred from homology"/>
<evidence type="ECO:0000256" key="1">
    <source>
        <dbReference type="ARBA" id="ARBA00006096"/>
    </source>
</evidence>
<dbReference type="AlphaFoldDB" id="A0A7Z0JA90"/>
<dbReference type="Gene3D" id="3.40.710.10">
    <property type="entry name" value="DD-peptidase/beta-lactamase superfamily"/>
    <property type="match status" value="2"/>
</dbReference>
<keyword evidence="4" id="KW-1185">Reference proteome</keyword>
<dbReference type="GO" id="GO:0009002">
    <property type="term" value="F:serine-type D-Ala-D-Ala carboxypeptidase activity"/>
    <property type="evidence" value="ECO:0007669"/>
    <property type="project" value="UniProtKB-EC"/>
</dbReference>
<protein>
    <submittedName>
        <fullName evidence="3">D-alanyl-D-alanine carboxypeptidase/D-alanyl-D-alanine-endopeptidase (Penicillin-binding protein 4)</fullName>
        <ecNumber evidence="3">3.4.16.4</ecNumber>
        <ecNumber evidence="3">3.4.21.-</ecNumber>
    </submittedName>
</protein>
<dbReference type="Proteomes" id="UP000572051">
    <property type="component" value="Unassembled WGS sequence"/>
</dbReference>
<keyword evidence="3" id="KW-0645">Protease</keyword>
<evidence type="ECO:0000313" key="3">
    <source>
        <dbReference type="EMBL" id="NYJ34861.1"/>
    </source>
</evidence>
<dbReference type="Gene3D" id="3.50.80.20">
    <property type="entry name" value="D-Ala-D-Ala carboxypeptidase C, peptidase S13"/>
    <property type="match status" value="1"/>
</dbReference>
<keyword evidence="2 3" id="KW-0378">Hydrolase</keyword>
<evidence type="ECO:0000256" key="2">
    <source>
        <dbReference type="ARBA" id="ARBA00022801"/>
    </source>
</evidence>
<dbReference type="InterPro" id="IPR000667">
    <property type="entry name" value="Peptidase_S13"/>
</dbReference>
<comment type="similarity">
    <text evidence="1">Belongs to the peptidase S13 family.</text>
</comment>
<organism evidence="3 4">
    <name type="scientific">Nocardiopsis aegyptia</name>
    <dbReference type="NCBI Taxonomy" id="220378"/>
    <lineage>
        <taxon>Bacteria</taxon>
        <taxon>Bacillati</taxon>
        <taxon>Actinomycetota</taxon>
        <taxon>Actinomycetes</taxon>
        <taxon>Streptosporangiales</taxon>
        <taxon>Nocardiopsidaceae</taxon>
        <taxon>Nocardiopsis</taxon>
    </lineage>
</organism>
<dbReference type="GO" id="GO:0000270">
    <property type="term" value="P:peptidoglycan metabolic process"/>
    <property type="evidence" value="ECO:0007669"/>
    <property type="project" value="TreeGrafter"/>
</dbReference>
<evidence type="ECO:0000313" key="4">
    <source>
        <dbReference type="Proteomes" id="UP000572051"/>
    </source>
</evidence>
<name>A0A7Z0JA90_9ACTN</name>
<dbReference type="PANTHER" id="PTHR30023">
    <property type="entry name" value="D-ALANYL-D-ALANINE CARBOXYPEPTIDASE"/>
    <property type="match status" value="1"/>
</dbReference>
<dbReference type="GO" id="GO:0006508">
    <property type="term" value="P:proteolysis"/>
    <property type="evidence" value="ECO:0007669"/>
    <property type="project" value="InterPro"/>
</dbReference>
<dbReference type="Pfam" id="PF02113">
    <property type="entry name" value="Peptidase_S13"/>
    <property type="match status" value="1"/>
</dbReference>
<keyword evidence="3" id="KW-0121">Carboxypeptidase</keyword>
<dbReference type="NCBIfam" id="TIGR00666">
    <property type="entry name" value="PBP4"/>
    <property type="match status" value="1"/>
</dbReference>
<dbReference type="EC" id="3.4.16.4" evidence="3"/>
<dbReference type="RefSeq" id="WP_179823722.1">
    <property type="nucleotide sequence ID" value="NZ_JACCFS010000001.1"/>
</dbReference>
<dbReference type="PRINTS" id="PR00922">
    <property type="entry name" value="DADACBPTASE3"/>
</dbReference>
<dbReference type="SUPFAM" id="SSF56601">
    <property type="entry name" value="beta-lactamase/transpeptidase-like"/>
    <property type="match status" value="1"/>
</dbReference>
<dbReference type="PANTHER" id="PTHR30023:SF0">
    <property type="entry name" value="PENICILLIN-SENSITIVE CARBOXYPEPTIDASE A"/>
    <property type="match status" value="1"/>
</dbReference>
<accession>A0A7Z0JA90</accession>